<accession>A0A264W634</accession>
<dbReference type="RefSeq" id="WP_094941398.1">
    <property type="nucleotide sequence ID" value="NZ_NOKQ01000134.1"/>
</dbReference>
<comment type="caution">
    <text evidence="2">The sequence shown here is derived from an EMBL/GenBank/DDBJ whole genome shotgun (WGS) entry which is preliminary data.</text>
</comment>
<feature type="compositionally biased region" description="Basic and acidic residues" evidence="1">
    <location>
        <begin position="18"/>
        <end position="59"/>
    </location>
</feature>
<protein>
    <recommendedName>
        <fullName evidence="4">Multidrug ABC transporter ATPase</fullName>
    </recommendedName>
</protein>
<evidence type="ECO:0000256" key="1">
    <source>
        <dbReference type="SAM" id="MobiDB-lite"/>
    </source>
</evidence>
<reference evidence="2 3" key="1">
    <citation type="submission" date="2017-07" db="EMBL/GenBank/DDBJ databases">
        <title>Tetzosporium hominis gen.nov. sp.nov.</title>
        <authorList>
            <person name="Tetz G."/>
            <person name="Tetz V."/>
        </authorList>
    </citation>
    <scope>NUCLEOTIDE SEQUENCE [LARGE SCALE GENOMIC DNA]</scope>
    <source>
        <strain evidence="2 3">VT-49</strain>
    </source>
</reference>
<evidence type="ECO:0008006" key="4">
    <source>
        <dbReference type="Google" id="ProtNLM"/>
    </source>
</evidence>
<dbReference type="EMBL" id="NOKQ01000134">
    <property type="protein sequence ID" value="OZS79019.1"/>
    <property type="molecule type" value="Genomic_DNA"/>
</dbReference>
<name>A0A264W634_9BACL</name>
<feature type="region of interest" description="Disordered" evidence="1">
    <location>
        <begin position="1"/>
        <end position="59"/>
    </location>
</feature>
<gene>
    <name evidence="2" type="ORF">CF394_00955</name>
</gene>
<organism evidence="2 3">
    <name type="scientific">Tetzosporium hominis</name>
    <dbReference type="NCBI Taxonomy" id="2020506"/>
    <lineage>
        <taxon>Bacteria</taxon>
        <taxon>Bacillati</taxon>
        <taxon>Bacillota</taxon>
        <taxon>Bacilli</taxon>
        <taxon>Bacillales</taxon>
        <taxon>Caryophanaceae</taxon>
        <taxon>Tetzosporium</taxon>
    </lineage>
</organism>
<dbReference type="OrthoDB" id="2454928at2"/>
<sequence length="59" mass="6892">MTKENTSKENGSMASNMEEVKQLGKQMEKLRDERELSQDERVADPSQHDKSPEIQKREE</sequence>
<keyword evidence="3" id="KW-1185">Reference proteome</keyword>
<proteinExistence type="predicted"/>
<evidence type="ECO:0000313" key="3">
    <source>
        <dbReference type="Proteomes" id="UP000217065"/>
    </source>
</evidence>
<evidence type="ECO:0000313" key="2">
    <source>
        <dbReference type="EMBL" id="OZS79019.1"/>
    </source>
</evidence>
<dbReference type="AlphaFoldDB" id="A0A264W634"/>
<dbReference type="Proteomes" id="UP000217065">
    <property type="component" value="Unassembled WGS sequence"/>
</dbReference>